<comment type="caution">
    <text evidence="2">The sequence shown here is derived from an EMBL/GenBank/DDBJ whole genome shotgun (WGS) entry which is preliminary data.</text>
</comment>
<keyword evidence="1" id="KW-1133">Transmembrane helix</keyword>
<keyword evidence="1" id="KW-0812">Transmembrane</keyword>
<accession>A0A401ZWZ7</accession>
<protein>
    <submittedName>
        <fullName evidence="2">Uncharacterized protein</fullName>
    </submittedName>
</protein>
<keyword evidence="3" id="KW-1185">Reference proteome</keyword>
<dbReference type="AlphaFoldDB" id="A0A401ZWZ7"/>
<evidence type="ECO:0000256" key="1">
    <source>
        <dbReference type="SAM" id="Phobius"/>
    </source>
</evidence>
<proteinExistence type="predicted"/>
<keyword evidence="1" id="KW-0472">Membrane</keyword>
<dbReference type="Proteomes" id="UP000287352">
    <property type="component" value="Unassembled WGS sequence"/>
</dbReference>
<name>A0A401ZWZ7_9CHLR</name>
<dbReference type="EMBL" id="BIFR01000001">
    <property type="protein sequence ID" value="GCE11320.1"/>
    <property type="molecule type" value="Genomic_DNA"/>
</dbReference>
<reference evidence="3" key="1">
    <citation type="submission" date="2018-12" db="EMBL/GenBank/DDBJ databases">
        <title>Tengunoibacter tsumagoiensis gen. nov., sp. nov., Dictyobacter kobayashii sp. nov., D. alpinus sp. nov., and D. joshuensis sp. nov. and description of Dictyobacteraceae fam. nov. within the order Ktedonobacterales isolated from Tengu-no-mugimeshi.</title>
        <authorList>
            <person name="Wang C.M."/>
            <person name="Zheng Y."/>
            <person name="Sakai Y."/>
            <person name="Toyoda A."/>
            <person name="Minakuchi Y."/>
            <person name="Abe K."/>
            <person name="Yokota A."/>
            <person name="Yabe S."/>
        </authorList>
    </citation>
    <scope>NUCLEOTIDE SEQUENCE [LARGE SCALE GENOMIC DNA]</scope>
    <source>
        <strain evidence="3">Uno3</strain>
    </source>
</reference>
<gene>
    <name evidence="2" type="ORF">KTT_11790</name>
</gene>
<sequence>MWNREDKMHSANRRQTAYSFYTASYLLAVWADMFFSAKHETDADRKT</sequence>
<organism evidence="2 3">
    <name type="scientific">Tengunoibacter tsumagoiensis</name>
    <dbReference type="NCBI Taxonomy" id="2014871"/>
    <lineage>
        <taxon>Bacteria</taxon>
        <taxon>Bacillati</taxon>
        <taxon>Chloroflexota</taxon>
        <taxon>Ktedonobacteria</taxon>
        <taxon>Ktedonobacterales</taxon>
        <taxon>Dictyobacteraceae</taxon>
        <taxon>Tengunoibacter</taxon>
    </lineage>
</organism>
<evidence type="ECO:0000313" key="3">
    <source>
        <dbReference type="Proteomes" id="UP000287352"/>
    </source>
</evidence>
<feature type="transmembrane region" description="Helical" evidence="1">
    <location>
        <begin position="20"/>
        <end position="37"/>
    </location>
</feature>
<evidence type="ECO:0000313" key="2">
    <source>
        <dbReference type="EMBL" id="GCE11320.1"/>
    </source>
</evidence>